<reference evidence="1" key="2">
    <citation type="submission" date="2010-07" db="EMBL/GenBank/DDBJ databases">
        <authorList>
            <consortium name="The Broad Institute Genome Sequencing Platform"/>
            <consortium name="Broad Institute Genome Sequencing Center for Infectious Disease"/>
            <person name="Ma L.-J."/>
            <person name="Dead R."/>
            <person name="Young S."/>
            <person name="Zeng Q."/>
            <person name="Koehrsen M."/>
            <person name="Alvarado L."/>
            <person name="Berlin A."/>
            <person name="Chapman S.B."/>
            <person name="Chen Z."/>
            <person name="Freedman E."/>
            <person name="Gellesch M."/>
            <person name="Goldberg J."/>
            <person name="Griggs A."/>
            <person name="Gujja S."/>
            <person name="Heilman E.R."/>
            <person name="Heiman D."/>
            <person name="Hepburn T."/>
            <person name="Howarth C."/>
            <person name="Jen D."/>
            <person name="Larson L."/>
            <person name="Mehta T."/>
            <person name="Neiman D."/>
            <person name="Pearson M."/>
            <person name="Roberts A."/>
            <person name="Saif S."/>
            <person name="Shea T."/>
            <person name="Shenoy N."/>
            <person name="Sisk P."/>
            <person name="Stolte C."/>
            <person name="Sykes S."/>
            <person name="Walk T."/>
            <person name="White J."/>
            <person name="Yandava C."/>
            <person name="Haas B."/>
            <person name="Nusbaum C."/>
            <person name="Birren B."/>
        </authorList>
    </citation>
    <scope>NUCLEOTIDE SEQUENCE</scope>
    <source>
        <strain evidence="1">R3-111a-1</strain>
    </source>
</reference>
<sequence length="69" mass="7378">MDDQEVGPGVHLLRGMLVIGRGKRLTTRKGRPMKCIRDRLFTQRAVGGLVVCAMGGDQGGNADVAGRVE</sequence>
<evidence type="ECO:0000313" key="2">
    <source>
        <dbReference type="EnsemblFungi" id="EJT79708"/>
    </source>
</evidence>
<dbReference type="GeneID" id="20345250"/>
<dbReference type="RefSeq" id="XP_009220853.1">
    <property type="nucleotide sequence ID" value="XM_009222589.1"/>
</dbReference>
<protein>
    <submittedName>
        <fullName evidence="1 2">Uncharacterized protein</fullName>
    </submittedName>
</protein>
<reference evidence="2" key="5">
    <citation type="submission" date="2018-04" db="UniProtKB">
        <authorList>
            <consortium name="EnsemblFungi"/>
        </authorList>
    </citation>
    <scope>IDENTIFICATION</scope>
    <source>
        <strain evidence="2">R3-111a-1</strain>
    </source>
</reference>
<reference evidence="2" key="4">
    <citation type="journal article" date="2015" name="G3 (Bethesda)">
        <title>Genome sequences of three phytopathogenic species of the Magnaporthaceae family of fungi.</title>
        <authorList>
            <person name="Okagaki L.H."/>
            <person name="Nunes C.C."/>
            <person name="Sailsbery J."/>
            <person name="Clay B."/>
            <person name="Brown D."/>
            <person name="John T."/>
            <person name="Oh Y."/>
            <person name="Young N."/>
            <person name="Fitzgerald M."/>
            <person name="Haas B.J."/>
            <person name="Zeng Q."/>
            <person name="Young S."/>
            <person name="Adiconis X."/>
            <person name="Fan L."/>
            <person name="Levin J.Z."/>
            <person name="Mitchell T.K."/>
            <person name="Okubara P.A."/>
            <person name="Farman M.L."/>
            <person name="Kohn L.M."/>
            <person name="Birren B."/>
            <person name="Ma L.-J."/>
            <person name="Dean R.A."/>
        </authorList>
    </citation>
    <scope>NUCLEOTIDE SEQUENCE</scope>
    <source>
        <strain evidence="2">R3-111a-1</strain>
    </source>
</reference>
<proteinExistence type="predicted"/>
<reference evidence="3" key="1">
    <citation type="submission" date="2010-07" db="EMBL/GenBank/DDBJ databases">
        <title>The genome sequence of Gaeumannomyces graminis var. tritici strain R3-111a-1.</title>
        <authorList>
            <consortium name="The Broad Institute Genome Sequencing Platform"/>
            <person name="Ma L.-J."/>
            <person name="Dead R."/>
            <person name="Young S."/>
            <person name="Zeng Q."/>
            <person name="Koehrsen M."/>
            <person name="Alvarado L."/>
            <person name="Berlin A."/>
            <person name="Chapman S.B."/>
            <person name="Chen Z."/>
            <person name="Freedman E."/>
            <person name="Gellesch M."/>
            <person name="Goldberg J."/>
            <person name="Griggs A."/>
            <person name="Gujja S."/>
            <person name="Heilman E.R."/>
            <person name="Heiman D."/>
            <person name="Hepburn T."/>
            <person name="Howarth C."/>
            <person name="Jen D."/>
            <person name="Larson L."/>
            <person name="Mehta T."/>
            <person name="Neiman D."/>
            <person name="Pearson M."/>
            <person name="Roberts A."/>
            <person name="Saif S."/>
            <person name="Shea T."/>
            <person name="Shenoy N."/>
            <person name="Sisk P."/>
            <person name="Stolte C."/>
            <person name="Sykes S."/>
            <person name="Walk T."/>
            <person name="White J."/>
            <person name="Yandava C."/>
            <person name="Haas B."/>
            <person name="Nusbaum C."/>
            <person name="Birren B."/>
        </authorList>
    </citation>
    <scope>NUCLEOTIDE SEQUENCE [LARGE SCALE GENOMIC DNA]</scope>
    <source>
        <strain evidence="3">R3-111a-1</strain>
    </source>
</reference>
<reference evidence="1" key="3">
    <citation type="submission" date="2010-09" db="EMBL/GenBank/DDBJ databases">
        <title>Annotation of Gaeumannomyces graminis var. tritici R3-111a-1.</title>
        <authorList>
            <consortium name="The Broad Institute Genome Sequencing Platform"/>
            <person name="Ma L.-J."/>
            <person name="Dead R."/>
            <person name="Young S.K."/>
            <person name="Zeng Q."/>
            <person name="Gargeya S."/>
            <person name="Fitzgerald M."/>
            <person name="Haas B."/>
            <person name="Abouelleil A."/>
            <person name="Alvarado L."/>
            <person name="Arachchi H.M."/>
            <person name="Berlin A."/>
            <person name="Brown A."/>
            <person name="Chapman S.B."/>
            <person name="Chen Z."/>
            <person name="Dunbar C."/>
            <person name="Freedman E."/>
            <person name="Gearin G."/>
            <person name="Gellesch M."/>
            <person name="Goldberg J."/>
            <person name="Griggs A."/>
            <person name="Gujja S."/>
            <person name="Heiman D."/>
            <person name="Howarth C."/>
            <person name="Larson L."/>
            <person name="Lui A."/>
            <person name="MacDonald P.J.P."/>
            <person name="Mehta T."/>
            <person name="Montmayeur A."/>
            <person name="Murphy C."/>
            <person name="Neiman D."/>
            <person name="Pearson M."/>
            <person name="Priest M."/>
            <person name="Roberts A."/>
            <person name="Saif S."/>
            <person name="Shea T."/>
            <person name="Shenoy N."/>
            <person name="Sisk P."/>
            <person name="Stolte C."/>
            <person name="Sykes S."/>
            <person name="Yandava C."/>
            <person name="Wortman J."/>
            <person name="Nusbaum C."/>
            <person name="Birren B."/>
        </authorList>
    </citation>
    <scope>NUCLEOTIDE SEQUENCE</scope>
    <source>
        <strain evidence="1">R3-111a-1</strain>
    </source>
</reference>
<accession>J3NU41</accession>
<evidence type="ECO:0000313" key="1">
    <source>
        <dbReference type="EMBL" id="EJT79708.1"/>
    </source>
</evidence>
<dbReference type="AlphaFoldDB" id="J3NU41"/>
<name>J3NU41_GAET3</name>
<dbReference type="Proteomes" id="UP000006039">
    <property type="component" value="Unassembled WGS sequence"/>
</dbReference>
<dbReference type="HOGENOM" id="CLU_2776068_0_0_1"/>
<dbReference type="VEuPathDB" id="FungiDB:GGTG_04792"/>
<gene>
    <name evidence="2" type="primary">20345250</name>
    <name evidence="1" type="ORF">GGTG_04792</name>
</gene>
<evidence type="ECO:0000313" key="3">
    <source>
        <dbReference type="Proteomes" id="UP000006039"/>
    </source>
</evidence>
<dbReference type="EnsemblFungi" id="EJT79708">
    <property type="protein sequence ID" value="EJT79708"/>
    <property type="gene ID" value="GGTG_04792"/>
</dbReference>
<keyword evidence="3" id="KW-1185">Reference proteome</keyword>
<organism evidence="1">
    <name type="scientific">Gaeumannomyces tritici (strain R3-111a-1)</name>
    <name type="common">Wheat and barley take-all root rot fungus</name>
    <name type="synonym">Gaeumannomyces graminis var. tritici</name>
    <dbReference type="NCBI Taxonomy" id="644352"/>
    <lineage>
        <taxon>Eukaryota</taxon>
        <taxon>Fungi</taxon>
        <taxon>Dikarya</taxon>
        <taxon>Ascomycota</taxon>
        <taxon>Pezizomycotina</taxon>
        <taxon>Sordariomycetes</taxon>
        <taxon>Sordariomycetidae</taxon>
        <taxon>Magnaporthales</taxon>
        <taxon>Magnaporthaceae</taxon>
        <taxon>Gaeumannomyces</taxon>
    </lineage>
</organism>
<dbReference type="EMBL" id="GL385396">
    <property type="protein sequence ID" value="EJT79708.1"/>
    <property type="molecule type" value="Genomic_DNA"/>
</dbReference>